<accession>A0A1I1ZZE4</accession>
<dbReference type="Proteomes" id="UP000183129">
    <property type="component" value="Unassembled WGS sequence"/>
</dbReference>
<gene>
    <name evidence="1" type="ORF">SAMN03003324_00253</name>
</gene>
<name>A0A1I1ZZE4_9SPHI</name>
<dbReference type="EMBL" id="FONS01000001">
    <property type="protein sequence ID" value="SFE37214.1"/>
    <property type="molecule type" value="Genomic_DNA"/>
</dbReference>
<evidence type="ECO:0008006" key="3">
    <source>
        <dbReference type="Google" id="ProtNLM"/>
    </source>
</evidence>
<evidence type="ECO:0000313" key="2">
    <source>
        <dbReference type="Proteomes" id="UP000183129"/>
    </source>
</evidence>
<reference evidence="1 2" key="1">
    <citation type="submission" date="2016-10" db="EMBL/GenBank/DDBJ databases">
        <authorList>
            <person name="de Groot N.N."/>
        </authorList>
    </citation>
    <scope>NUCLEOTIDE SEQUENCE [LARGE SCALE GENOMIC DNA]</scope>
    <source>
        <strain evidence="1 2">ATCC 51969</strain>
    </source>
</reference>
<proteinExistence type="predicted"/>
<evidence type="ECO:0000313" key="1">
    <source>
        <dbReference type="EMBL" id="SFE37214.1"/>
    </source>
</evidence>
<dbReference type="AlphaFoldDB" id="A0A1I1ZZE4"/>
<organism evidence="1 2">
    <name type="scientific">Pedobacter antarcticus</name>
    <dbReference type="NCBI Taxonomy" id="34086"/>
    <lineage>
        <taxon>Bacteria</taxon>
        <taxon>Pseudomonadati</taxon>
        <taxon>Bacteroidota</taxon>
        <taxon>Sphingobacteriia</taxon>
        <taxon>Sphingobacteriales</taxon>
        <taxon>Sphingobacteriaceae</taxon>
        <taxon>Pedobacter</taxon>
    </lineage>
</organism>
<protein>
    <recommendedName>
        <fullName evidence="3">SsrA-binding protein</fullName>
    </recommendedName>
</protein>
<sequence>MKKSIFKFLVRLNNFILPSLYQKDPLKLSNLEKGIIAYRYWALTNSLN</sequence>